<keyword evidence="3 9" id="KW-0132">Cell division</keyword>
<keyword evidence="7 9" id="KW-0233">DNA recombination</keyword>
<organism evidence="12 13">
    <name type="scientific">Citricoccus zhacaiensis</name>
    <dbReference type="NCBI Taxonomy" id="489142"/>
    <lineage>
        <taxon>Bacteria</taxon>
        <taxon>Bacillati</taxon>
        <taxon>Actinomycetota</taxon>
        <taxon>Actinomycetes</taxon>
        <taxon>Micrococcales</taxon>
        <taxon>Micrococcaceae</taxon>
        <taxon>Citricoccus</taxon>
    </lineage>
</organism>
<dbReference type="PROSITE" id="PS51898">
    <property type="entry name" value="TYR_RECOMBINASE"/>
    <property type="match status" value="1"/>
</dbReference>
<sequence>MASSTAPHSGRAGTSPRLAARDRAWVEGFADHLMHERNRSDQTVRAYLSDVEGLIAEVAEHERLQPIEGAWPEVLGGLDLADLRGWLGRLSAAGRSRSTLARKTASVRVFMAWAVREGYLEQDPSLRLSSPKRSSTLPDALSADQAGRLLDTAGEPTPEDARERAVALRDAALLEMLYATGLRVSELVGLDRQDVDHERRTLVVTGKGGKQRTVPFGAPAATALERWLDHGRRVLVAGDPTGHRPLSASASGPARDALFLGVRGGRLGVRQVREVVNRALAGLGDTAARGPHVLRHTAATHLLDGGADLRSVQELLGHSSLQTTQLYTHISVDRLREGYRQAHPRA</sequence>
<evidence type="ECO:0000256" key="8">
    <source>
        <dbReference type="ARBA" id="ARBA00023306"/>
    </source>
</evidence>
<keyword evidence="5 9" id="KW-0229">DNA integration</keyword>
<evidence type="ECO:0000259" key="11">
    <source>
        <dbReference type="PROSITE" id="PS51900"/>
    </source>
</evidence>
<evidence type="ECO:0000256" key="1">
    <source>
        <dbReference type="ARBA" id="ARBA00004496"/>
    </source>
</evidence>
<dbReference type="Gene3D" id="1.10.150.130">
    <property type="match status" value="1"/>
</dbReference>
<evidence type="ECO:0000256" key="3">
    <source>
        <dbReference type="ARBA" id="ARBA00022618"/>
    </source>
</evidence>
<feature type="active site" evidence="9">
    <location>
        <position position="183"/>
    </location>
</feature>
<keyword evidence="4 9" id="KW-0159">Chromosome partition</keyword>
<accession>A0ABQ2LMA5</accession>
<dbReference type="CDD" id="cd00798">
    <property type="entry name" value="INT_XerDC_C"/>
    <property type="match status" value="1"/>
</dbReference>
<dbReference type="PANTHER" id="PTHR30349">
    <property type="entry name" value="PHAGE INTEGRASE-RELATED"/>
    <property type="match status" value="1"/>
</dbReference>
<evidence type="ECO:0000259" key="10">
    <source>
        <dbReference type="PROSITE" id="PS51898"/>
    </source>
</evidence>
<name>A0ABQ2LMA5_9MICC</name>
<evidence type="ECO:0000256" key="6">
    <source>
        <dbReference type="ARBA" id="ARBA00023125"/>
    </source>
</evidence>
<feature type="domain" description="Core-binding (CB)" evidence="11">
    <location>
        <begin position="20"/>
        <end position="115"/>
    </location>
</feature>
<dbReference type="InterPro" id="IPR044068">
    <property type="entry name" value="CB"/>
</dbReference>
<keyword evidence="2 9" id="KW-0963">Cytoplasm</keyword>
<dbReference type="Gene3D" id="1.10.443.10">
    <property type="entry name" value="Intergrase catalytic core"/>
    <property type="match status" value="1"/>
</dbReference>
<feature type="active site" evidence="9">
    <location>
        <position position="295"/>
    </location>
</feature>
<feature type="active site" evidence="9">
    <location>
        <position position="292"/>
    </location>
</feature>
<reference evidence="13" key="1">
    <citation type="journal article" date="2019" name="Int. J. Syst. Evol. Microbiol.">
        <title>The Global Catalogue of Microorganisms (GCM) 10K type strain sequencing project: providing services to taxonomists for standard genome sequencing and annotation.</title>
        <authorList>
            <consortium name="The Broad Institute Genomics Platform"/>
            <consortium name="The Broad Institute Genome Sequencing Center for Infectious Disease"/>
            <person name="Wu L."/>
            <person name="Ma J."/>
        </authorList>
    </citation>
    <scope>NUCLEOTIDE SEQUENCE [LARGE SCALE GENOMIC DNA]</scope>
    <source>
        <strain evidence="13">CGMCC 1.7064</strain>
    </source>
</reference>
<evidence type="ECO:0000256" key="4">
    <source>
        <dbReference type="ARBA" id="ARBA00022829"/>
    </source>
</evidence>
<dbReference type="SUPFAM" id="SSF47823">
    <property type="entry name" value="lambda integrase-like, N-terminal domain"/>
    <property type="match status" value="1"/>
</dbReference>
<dbReference type="PROSITE" id="PS51900">
    <property type="entry name" value="CB"/>
    <property type="match status" value="1"/>
</dbReference>
<dbReference type="Pfam" id="PF00589">
    <property type="entry name" value="Phage_integrase"/>
    <property type="match status" value="1"/>
</dbReference>
<dbReference type="InterPro" id="IPR010998">
    <property type="entry name" value="Integrase_recombinase_N"/>
</dbReference>
<keyword evidence="6 9" id="KW-0238">DNA-binding</keyword>
<dbReference type="RefSeq" id="WP_188803115.1">
    <property type="nucleotide sequence ID" value="NZ_BAAAOU010000003.1"/>
</dbReference>
<dbReference type="InterPro" id="IPR004107">
    <property type="entry name" value="Integrase_SAM-like_N"/>
</dbReference>
<dbReference type="Pfam" id="PF02899">
    <property type="entry name" value="Phage_int_SAM_1"/>
    <property type="match status" value="1"/>
</dbReference>
<dbReference type="SUPFAM" id="SSF56349">
    <property type="entry name" value="DNA breaking-rejoining enzymes"/>
    <property type="match status" value="1"/>
</dbReference>
<keyword evidence="13" id="KW-1185">Reference proteome</keyword>
<comment type="function">
    <text evidence="9">Site-specific tyrosine recombinase, which acts by catalyzing the cutting and rejoining of the recombining DNA molecules. The XerC-XerD complex is essential to convert dimers of the bacterial chromosome into monomers to permit their segregation at cell division. It also contributes to the segregational stability of plasmids.</text>
</comment>
<gene>
    <name evidence="9 12" type="primary">xerC</name>
    <name evidence="12" type="ORF">GCM10010977_00570</name>
</gene>
<evidence type="ECO:0000313" key="12">
    <source>
        <dbReference type="EMBL" id="GGO39625.1"/>
    </source>
</evidence>
<evidence type="ECO:0000313" key="13">
    <source>
        <dbReference type="Proteomes" id="UP000642509"/>
    </source>
</evidence>
<feature type="active site" evidence="9">
    <location>
        <position position="207"/>
    </location>
</feature>
<dbReference type="InterPro" id="IPR002104">
    <property type="entry name" value="Integrase_catalytic"/>
</dbReference>
<evidence type="ECO:0000256" key="2">
    <source>
        <dbReference type="ARBA" id="ARBA00022490"/>
    </source>
</evidence>
<protein>
    <recommendedName>
        <fullName evidence="9">Tyrosine recombinase XerC</fullName>
    </recommendedName>
</protein>
<dbReference type="InterPro" id="IPR050090">
    <property type="entry name" value="Tyrosine_recombinase_XerCD"/>
</dbReference>
<dbReference type="Proteomes" id="UP000642509">
    <property type="component" value="Unassembled WGS sequence"/>
</dbReference>
<dbReference type="InterPro" id="IPR013762">
    <property type="entry name" value="Integrase-like_cat_sf"/>
</dbReference>
<dbReference type="HAMAP" id="MF_01808">
    <property type="entry name" value="Recomb_XerC_XerD"/>
    <property type="match status" value="1"/>
</dbReference>
<feature type="domain" description="Tyr recombinase" evidence="10">
    <location>
        <begin position="136"/>
        <end position="340"/>
    </location>
</feature>
<comment type="similarity">
    <text evidence="9">Belongs to the 'phage' integrase family. XerC subfamily.</text>
</comment>
<evidence type="ECO:0000256" key="5">
    <source>
        <dbReference type="ARBA" id="ARBA00022908"/>
    </source>
</evidence>
<dbReference type="InterPro" id="IPR011010">
    <property type="entry name" value="DNA_brk_join_enz"/>
</dbReference>
<evidence type="ECO:0000256" key="9">
    <source>
        <dbReference type="HAMAP-Rule" id="MF_01808"/>
    </source>
</evidence>
<comment type="subunit">
    <text evidence="9">Forms a cyclic heterotetrameric complex composed of two molecules of XerC and two molecules of XerD.</text>
</comment>
<dbReference type="InterPro" id="IPR023009">
    <property type="entry name" value="Tyrosine_recombinase_XerC/XerD"/>
</dbReference>
<dbReference type="PANTHER" id="PTHR30349:SF77">
    <property type="entry name" value="TYROSINE RECOMBINASE XERC"/>
    <property type="match status" value="1"/>
</dbReference>
<comment type="subcellular location">
    <subcellularLocation>
        <location evidence="1 9">Cytoplasm</location>
    </subcellularLocation>
</comment>
<dbReference type="EMBL" id="BMLQ01000001">
    <property type="protein sequence ID" value="GGO39625.1"/>
    <property type="molecule type" value="Genomic_DNA"/>
</dbReference>
<keyword evidence="8 9" id="KW-0131">Cell cycle</keyword>
<feature type="active site" evidence="9">
    <location>
        <position position="318"/>
    </location>
</feature>
<evidence type="ECO:0000256" key="7">
    <source>
        <dbReference type="ARBA" id="ARBA00023172"/>
    </source>
</evidence>
<proteinExistence type="inferred from homology"/>
<feature type="active site" description="O-(3'-phospho-DNA)-tyrosine intermediate" evidence="9">
    <location>
        <position position="327"/>
    </location>
</feature>
<comment type="caution">
    <text evidence="12">The sequence shown here is derived from an EMBL/GenBank/DDBJ whole genome shotgun (WGS) entry which is preliminary data.</text>
</comment>